<dbReference type="Gene3D" id="1.10.260.40">
    <property type="entry name" value="lambda repressor-like DNA-binding domains"/>
    <property type="match status" value="1"/>
</dbReference>
<evidence type="ECO:0000259" key="2">
    <source>
        <dbReference type="PROSITE" id="PS50943"/>
    </source>
</evidence>
<evidence type="ECO:0000256" key="1">
    <source>
        <dbReference type="ARBA" id="ARBA00023125"/>
    </source>
</evidence>
<proteinExistence type="predicted"/>
<dbReference type="Pfam" id="PF01381">
    <property type="entry name" value="HTH_3"/>
    <property type="match status" value="1"/>
</dbReference>
<dbReference type="AlphaFoldDB" id="A0A9D2G5K9"/>
<dbReference type="SUPFAM" id="SSF47413">
    <property type="entry name" value="lambda repressor-like DNA-binding domains"/>
    <property type="match status" value="1"/>
</dbReference>
<evidence type="ECO:0000313" key="4">
    <source>
        <dbReference type="Proteomes" id="UP000824102"/>
    </source>
</evidence>
<dbReference type="CDD" id="cd00093">
    <property type="entry name" value="HTH_XRE"/>
    <property type="match status" value="1"/>
</dbReference>
<feature type="domain" description="HTH cro/C1-type" evidence="2">
    <location>
        <begin position="8"/>
        <end position="62"/>
    </location>
</feature>
<organism evidence="3 4">
    <name type="scientific">Candidatus Gallimonas intestinavium</name>
    <dbReference type="NCBI Taxonomy" id="2838603"/>
    <lineage>
        <taxon>Bacteria</taxon>
        <taxon>Bacillati</taxon>
        <taxon>Bacillota</taxon>
        <taxon>Clostridia</taxon>
        <taxon>Candidatus Gallimonas</taxon>
    </lineage>
</organism>
<sequence length="117" mass="13583">MDRMSRILYELRCEHQISQMQLADRTGVSQSTIAKIELGRNEATASTIRRLADYFEVSSDYLLGRTNEFGNVVEQKPRFHTTHDEEELVLKFRQLSPVSQITIRRLIDSVLKGEQKN</sequence>
<dbReference type="InterPro" id="IPR010982">
    <property type="entry name" value="Lambda_DNA-bd_dom_sf"/>
</dbReference>
<dbReference type="PROSITE" id="PS50943">
    <property type="entry name" value="HTH_CROC1"/>
    <property type="match status" value="1"/>
</dbReference>
<evidence type="ECO:0000313" key="3">
    <source>
        <dbReference type="EMBL" id="HIZ72642.1"/>
    </source>
</evidence>
<dbReference type="PANTHER" id="PTHR46558:SF11">
    <property type="entry name" value="HTH-TYPE TRANSCRIPTIONAL REGULATOR XRE"/>
    <property type="match status" value="1"/>
</dbReference>
<keyword evidence="1" id="KW-0238">DNA-binding</keyword>
<comment type="caution">
    <text evidence="3">The sequence shown here is derived from an EMBL/GenBank/DDBJ whole genome shotgun (WGS) entry which is preliminary data.</text>
</comment>
<name>A0A9D2G5K9_9FIRM</name>
<dbReference type="PANTHER" id="PTHR46558">
    <property type="entry name" value="TRACRIPTIONAL REGULATORY PROTEIN-RELATED-RELATED"/>
    <property type="match status" value="1"/>
</dbReference>
<protein>
    <submittedName>
        <fullName evidence="3">Helix-turn-helix domain-containing protein</fullName>
    </submittedName>
</protein>
<dbReference type="Proteomes" id="UP000824102">
    <property type="component" value="Unassembled WGS sequence"/>
</dbReference>
<gene>
    <name evidence="3" type="ORF">H9964_03570</name>
</gene>
<dbReference type="SMART" id="SM00530">
    <property type="entry name" value="HTH_XRE"/>
    <property type="match status" value="1"/>
</dbReference>
<reference evidence="3" key="2">
    <citation type="submission" date="2021-04" db="EMBL/GenBank/DDBJ databases">
        <authorList>
            <person name="Gilroy R."/>
        </authorList>
    </citation>
    <scope>NUCLEOTIDE SEQUENCE</scope>
    <source>
        <strain evidence="3">ChiW7-2402</strain>
    </source>
</reference>
<dbReference type="EMBL" id="DXBB01000056">
    <property type="protein sequence ID" value="HIZ72642.1"/>
    <property type="molecule type" value="Genomic_DNA"/>
</dbReference>
<accession>A0A9D2G5K9</accession>
<dbReference type="GO" id="GO:0003677">
    <property type="term" value="F:DNA binding"/>
    <property type="evidence" value="ECO:0007669"/>
    <property type="project" value="UniProtKB-KW"/>
</dbReference>
<dbReference type="InterPro" id="IPR001387">
    <property type="entry name" value="Cro/C1-type_HTH"/>
</dbReference>
<reference evidence="3" key="1">
    <citation type="journal article" date="2021" name="PeerJ">
        <title>Extensive microbial diversity within the chicken gut microbiome revealed by metagenomics and culture.</title>
        <authorList>
            <person name="Gilroy R."/>
            <person name="Ravi A."/>
            <person name="Getino M."/>
            <person name="Pursley I."/>
            <person name="Horton D.L."/>
            <person name="Alikhan N.F."/>
            <person name="Baker D."/>
            <person name="Gharbi K."/>
            <person name="Hall N."/>
            <person name="Watson M."/>
            <person name="Adriaenssens E.M."/>
            <person name="Foster-Nyarko E."/>
            <person name="Jarju S."/>
            <person name="Secka A."/>
            <person name="Antonio M."/>
            <person name="Oren A."/>
            <person name="Chaudhuri R.R."/>
            <person name="La Ragione R."/>
            <person name="Hildebrand F."/>
            <person name="Pallen M.J."/>
        </authorList>
    </citation>
    <scope>NUCLEOTIDE SEQUENCE</scope>
    <source>
        <strain evidence="3">ChiW7-2402</strain>
    </source>
</reference>